<feature type="compositionally biased region" description="Low complexity" evidence="1">
    <location>
        <begin position="84"/>
        <end position="98"/>
    </location>
</feature>
<dbReference type="STRING" id="649639.Bcell_3734"/>
<dbReference type="eggNOG" id="ENOG502ZBUC">
    <property type="taxonomic scope" value="Bacteria"/>
</dbReference>
<name>E6TT66_EVAC2</name>
<evidence type="ECO:0000313" key="2">
    <source>
        <dbReference type="EMBL" id="ADU31974.1"/>
    </source>
</evidence>
<sequence length="260" mass="29774" precursor="true">MFSRQYNLLSWMLIVIVVLLMTACNNGDEPVEENEDSDIASLEADIEALESIIDQLQDELAKRDETISELESELGIEDSDSTGEGESNNESPSSSENSTLRERANLVVGSLENKNFNTLANYVHPEKGVRFSPYGYVDTDEHLIFQSEEVKGFTYDTEEYEWGTEDGTGYAITLTPSEYYEEYIYIRDFSRMSSDIVENEIESYGNIIVNVEEKYPEAEFVSYYVTPSDNELNWANLILAFEEYEGEWYLVGIAVDRWTI</sequence>
<reference evidence="2 3" key="1">
    <citation type="submission" date="2010-12" db="EMBL/GenBank/DDBJ databases">
        <title>Complete sequence of Bacillus cellulosilyticus DSM 2522.</title>
        <authorList>
            <consortium name="US DOE Joint Genome Institute"/>
            <person name="Lucas S."/>
            <person name="Copeland A."/>
            <person name="Lapidus A."/>
            <person name="Cheng J.-F."/>
            <person name="Bruce D."/>
            <person name="Goodwin L."/>
            <person name="Pitluck S."/>
            <person name="Chertkov O."/>
            <person name="Detter J.C."/>
            <person name="Han C."/>
            <person name="Tapia R."/>
            <person name="Land M."/>
            <person name="Hauser L."/>
            <person name="Jeffries C."/>
            <person name="Kyrpides N."/>
            <person name="Ivanova N."/>
            <person name="Mikhailova N."/>
            <person name="Brumm P."/>
            <person name="Mead D."/>
            <person name="Woyke T."/>
        </authorList>
    </citation>
    <scope>NUCLEOTIDE SEQUENCE [LARGE SCALE GENOMIC DNA]</scope>
    <source>
        <strain evidence="3">ATCC 21833 / DSM 2522 / FERM P-1141 / JCM 9156 / N-4</strain>
    </source>
</reference>
<feature type="compositionally biased region" description="Acidic residues" evidence="1">
    <location>
        <begin position="67"/>
        <end position="83"/>
    </location>
</feature>
<keyword evidence="3" id="KW-1185">Reference proteome</keyword>
<dbReference type="KEGG" id="bco:Bcell_3734"/>
<protein>
    <submittedName>
        <fullName evidence="2">Uncharacterized protein</fullName>
    </submittedName>
</protein>
<dbReference type="OrthoDB" id="1267107at2"/>
<dbReference type="AlphaFoldDB" id="E6TT66"/>
<accession>E6TT66</accession>
<dbReference type="Proteomes" id="UP000001401">
    <property type="component" value="Chromosome"/>
</dbReference>
<dbReference type="RefSeq" id="WP_013490305.1">
    <property type="nucleotide sequence ID" value="NC_014829.1"/>
</dbReference>
<dbReference type="EMBL" id="CP002394">
    <property type="protein sequence ID" value="ADU31974.1"/>
    <property type="molecule type" value="Genomic_DNA"/>
</dbReference>
<evidence type="ECO:0000256" key="1">
    <source>
        <dbReference type="SAM" id="MobiDB-lite"/>
    </source>
</evidence>
<dbReference type="PROSITE" id="PS51257">
    <property type="entry name" value="PROKAR_LIPOPROTEIN"/>
    <property type="match status" value="1"/>
</dbReference>
<dbReference type="HOGENOM" id="CLU_087837_0_0_9"/>
<proteinExistence type="predicted"/>
<gene>
    <name evidence="2" type="ordered locus">Bcell_3734</name>
</gene>
<feature type="region of interest" description="Disordered" evidence="1">
    <location>
        <begin position="67"/>
        <end position="100"/>
    </location>
</feature>
<evidence type="ECO:0000313" key="3">
    <source>
        <dbReference type="Proteomes" id="UP000001401"/>
    </source>
</evidence>
<organism evidence="2 3">
    <name type="scientific">Evansella cellulosilytica (strain ATCC 21833 / DSM 2522 / FERM P-1141 / JCM 9156 / N-4)</name>
    <name type="common">Bacillus cellulosilyticus</name>
    <dbReference type="NCBI Taxonomy" id="649639"/>
    <lineage>
        <taxon>Bacteria</taxon>
        <taxon>Bacillati</taxon>
        <taxon>Bacillota</taxon>
        <taxon>Bacilli</taxon>
        <taxon>Bacillales</taxon>
        <taxon>Bacillaceae</taxon>
        <taxon>Evansella</taxon>
    </lineage>
</organism>